<dbReference type="PANTHER" id="PTHR43549:SF2">
    <property type="entry name" value="MULTIDRUG RESISTANCE PROTEIN NORM-RELATED"/>
    <property type="match status" value="1"/>
</dbReference>
<proteinExistence type="inferred from homology"/>
<feature type="transmembrane region" description="Helical" evidence="10">
    <location>
        <begin position="143"/>
        <end position="167"/>
    </location>
</feature>
<dbReference type="InterPro" id="IPR048279">
    <property type="entry name" value="MdtK-like"/>
</dbReference>
<name>A0A371RJV9_9PROT</name>
<dbReference type="Proteomes" id="UP000264589">
    <property type="component" value="Unassembled WGS sequence"/>
</dbReference>
<comment type="similarity">
    <text evidence="2">Belongs to the multi antimicrobial extrusion (MATE) (TC 2.A.66.1) family. MepA subfamily.</text>
</comment>
<evidence type="ECO:0000256" key="2">
    <source>
        <dbReference type="ARBA" id="ARBA00008417"/>
    </source>
</evidence>
<evidence type="ECO:0000256" key="8">
    <source>
        <dbReference type="ARBA" id="ARBA00023136"/>
    </source>
</evidence>
<feature type="transmembrane region" description="Helical" evidence="10">
    <location>
        <begin position="240"/>
        <end position="261"/>
    </location>
</feature>
<evidence type="ECO:0000256" key="6">
    <source>
        <dbReference type="ARBA" id="ARBA00022692"/>
    </source>
</evidence>
<dbReference type="Pfam" id="PF01554">
    <property type="entry name" value="MatE"/>
    <property type="match status" value="2"/>
</dbReference>
<dbReference type="GO" id="GO:0042910">
    <property type="term" value="F:xenobiotic transmembrane transporter activity"/>
    <property type="evidence" value="ECO:0007669"/>
    <property type="project" value="InterPro"/>
</dbReference>
<evidence type="ECO:0000256" key="5">
    <source>
        <dbReference type="ARBA" id="ARBA00022475"/>
    </source>
</evidence>
<evidence type="ECO:0000313" key="11">
    <source>
        <dbReference type="EMBL" id="RFB05737.1"/>
    </source>
</evidence>
<dbReference type="InParanoid" id="A0A371RJV9"/>
<evidence type="ECO:0000256" key="1">
    <source>
        <dbReference type="ARBA" id="ARBA00004429"/>
    </source>
</evidence>
<keyword evidence="12" id="KW-1185">Reference proteome</keyword>
<evidence type="ECO:0000256" key="4">
    <source>
        <dbReference type="ARBA" id="ARBA00022448"/>
    </source>
</evidence>
<keyword evidence="8 10" id="KW-0472">Membrane</keyword>
<dbReference type="InterPro" id="IPR002528">
    <property type="entry name" value="MATE_fam"/>
</dbReference>
<evidence type="ECO:0000256" key="7">
    <source>
        <dbReference type="ARBA" id="ARBA00022989"/>
    </source>
</evidence>
<feature type="transmembrane region" description="Helical" evidence="10">
    <location>
        <begin position="173"/>
        <end position="195"/>
    </location>
</feature>
<dbReference type="NCBIfam" id="TIGR00797">
    <property type="entry name" value="matE"/>
    <property type="match status" value="1"/>
</dbReference>
<feature type="transmembrane region" description="Helical" evidence="10">
    <location>
        <begin position="319"/>
        <end position="342"/>
    </location>
</feature>
<reference evidence="11 12" key="1">
    <citation type="submission" date="2018-08" db="EMBL/GenBank/DDBJ databases">
        <title>Parvularcula sp. SM1705, isolated from surface water of the South Sea China.</title>
        <authorList>
            <person name="Sun L."/>
        </authorList>
    </citation>
    <scope>NUCLEOTIDE SEQUENCE [LARGE SCALE GENOMIC DNA]</scope>
    <source>
        <strain evidence="11 12">SM1705</strain>
    </source>
</reference>
<accession>A0A371RJV9</accession>
<dbReference type="EMBL" id="QUQO01000001">
    <property type="protein sequence ID" value="RFB05737.1"/>
    <property type="molecule type" value="Genomic_DNA"/>
</dbReference>
<protein>
    <recommendedName>
        <fullName evidence="3">Multidrug export protein MepA</fullName>
    </recommendedName>
</protein>
<feature type="transmembrane region" description="Helical" evidence="10">
    <location>
        <begin position="363"/>
        <end position="393"/>
    </location>
</feature>
<feature type="transmembrane region" description="Helical" evidence="10">
    <location>
        <begin position="461"/>
        <end position="484"/>
    </location>
</feature>
<feature type="transmembrane region" description="Helical" evidence="10">
    <location>
        <begin position="405"/>
        <end position="426"/>
    </location>
</feature>
<dbReference type="PANTHER" id="PTHR43549">
    <property type="entry name" value="MULTIDRUG RESISTANCE PROTEIN YPNP-RELATED"/>
    <property type="match status" value="1"/>
</dbReference>
<feature type="transmembrane region" description="Helical" evidence="10">
    <location>
        <begin position="66"/>
        <end position="88"/>
    </location>
</feature>
<comment type="subcellular location">
    <subcellularLocation>
        <location evidence="1">Cell inner membrane</location>
        <topology evidence="1">Multi-pass membrane protein</topology>
    </subcellularLocation>
</comment>
<evidence type="ECO:0000256" key="10">
    <source>
        <dbReference type="SAM" id="Phobius"/>
    </source>
</evidence>
<dbReference type="GO" id="GO:0046677">
    <property type="term" value="P:response to antibiotic"/>
    <property type="evidence" value="ECO:0007669"/>
    <property type="project" value="UniProtKB-KW"/>
</dbReference>
<organism evidence="11 12">
    <name type="scientific">Parvularcula marina</name>
    <dbReference type="NCBI Taxonomy" id="2292771"/>
    <lineage>
        <taxon>Bacteria</taxon>
        <taxon>Pseudomonadati</taxon>
        <taxon>Pseudomonadota</taxon>
        <taxon>Alphaproteobacteria</taxon>
        <taxon>Parvularculales</taxon>
        <taxon>Parvularculaceae</taxon>
        <taxon>Parvularcula</taxon>
    </lineage>
</organism>
<keyword evidence="9" id="KW-0046">Antibiotic resistance</keyword>
<evidence type="ECO:0000313" key="12">
    <source>
        <dbReference type="Proteomes" id="UP000264589"/>
    </source>
</evidence>
<evidence type="ECO:0000256" key="3">
    <source>
        <dbReference type="ARBA" id="ARBA00022106"/>
    </source>
</evidence>
<dbReference type="AlphaFoldDB" id="A0A371RJV9"/>
<keyword evidence="7 10" id="KW-1133">Transmembrane helix</keyword>
<dbReference type="PIRSF" id="PIRSF006603">
    <property type="entry name" value="DinF"/>
    <property type="match status" value="1"/>
</dbReference>
<feature type="transmembrane region" description="Helical" evidence="10">
    <location>
        <begin position="282"/>
        <end position="307"/>
    </location>
</feature>
<dbReference type="CDD" id="cd13143">
    <property type="entry name" value="MATE_MepA_like"/>
    <property type="match status" value="1"/>
</dbReference>
<keyword evidence="5" id="KW-1003">Cell membrane</keyword>
<dbReference type="GO" id="GO:0005886">
    <property type="term" value="C:plasma membrane"/>
    <property type="evidence" value="ECO:0007669"/>
    <property type="project" value="UniProtKB-SubCell"/>
</dbReference>
<dbReference type="InterPro" id="IPR045070">
    <property type="entry name" value="MATE_MepA-like"/>
</dbReference>
<dbReference type="GO" id="GO:0015297">
    <property type="term" value="F:antiporter activity"/>
    <property type="evidence" value="ECO:0007669"/>
    <property type="project" value="InterPro"/>
</dbReference>
<sequence length="508" mass="54027">MAQCGKKDAEISFQEPWGIHREFVALSGSAAQMKVAPMPATAAPRRQNPYLQGSLVQLFLKSAAPIIAVMMVNGLLNIVDAIFLGHYVGADALSAVTMAFPLFMLLIALSSLVGSGSASLIARALGADDVERANSIFGSAQRLSLIISLVVLALYLLTRTSVLTLLSGGNEDLAAMASTYITPIYLAAPMNFILALQYDTFRSEGKIGLMTMLSAGITLLNVGFNFVLIVVLGLGVLGSALGTIAAQGVAFAIIVILRLRHFSDIRALPHAPFPDWDRWRRILALGLPGSLNFLGVSLMAGIIVYSIQAFAGEEYALTVAAYGIIQRIMTFAFFPILGLSLAAQAIVGNNYGAGAYHRSNQALVVALGLAVGFAIVIEAVFILGAGLLARMFVGDETVIAEVERILPIMVMLFVIFASNTILAGYFQALGDAGRAALFGLSQVYLFTIPLTLILPRIIGEWGIWIASPIAQASMAVLVSVTLFLTWRKTGRPYGVFVKEGTPPPQPGM</sequence>
<feature type="transmembrane region" description="Helical" evidence="10">
    <location>
        <begin position="207"/>
        <end position="234"/>
    </location>
</feature>
<feature type="transmembrane region" description="Helical" evidence="10">
    <location>
        <begin position="435"/>
        <end position="455"/>
    </location>
</feature>
<comment type="caution">
    <text evidence="11">The sequence shown here is derived from an EMBL/GenBank/DDBJ whole genome shotgun (WGS) entry which is preliminary data.</text>
</comment>
<keyword evidence="6 10" id="KW-0812">Transmembrane</keyword>
<gene>
    <name evidence="11" type="ORF">DX908_10935</name>
</gene>
<keyword evidence="4" id="KW-0813">Transport</keyword>
<feature type="transmembrane region" description="Helical" evidence="10">
    <location>
        <begin position="100"/>
        <end position="122"/>
    </location>
</feature>
<dbReference type="InterPro" id="IPR052031">
    <property type="entry name" value="Membrane_Transporter-Flippase"/>
</dbReference>
<evidence type="ECO:0000256" key="9">
    <source>
        <dbReference type="ARBA" id="ARBA00023251"/>
    </source>
</evidence>